<evidence type="ECO:0000313" key="1">
    <source>
        <dbReference type="EMBL" id="KKL91773.1"/>
    </source>
</evidence>
<proteinExistence type="predicted"/>
<name>A0A0F9FZP1_9ZZZZ</name>
<protein>
    <submittedName>
        <fullName evidence="1">Uncharacterized protein</fullName>
    </submittedName>
</protein>
<organism evidence="1">
    <name type="scientific">marine sediment metagenome</name>
    <dbReference type="NCBI Taxonomy" id="412755"/>
    <lineage>
        <taxon>unclassified sequences</taxon>
        <taxon>metagenomes</taxon>
        <taxon>ecological metagenomes</taxon>
    </lineage>
</organism>
<dbReference type="AlphaFoldDB" id="A0A0F9FZP1"/>
<comment type="caution">
    <text evidence="1">The sequence shown here is derived from an EMBL/GenBank/DDBJ whole genome shotgun (WGS) entry which is preliminary data.</text>
</comment>
<dbReference type="EMBL" id="LAZR01019646">
    <property type="protein sequence ID" value="KKL91773.1"/>
    <property type="molecule type" value="Genomic_DNA"/>
</dbReference>
<reference evidence="1" key="1">
    <citation type="journal article" date="2015" name="Nature">
        <title>Complex archaea that bridge the gap between prokaryotes and eukaryotes.</title>
        <authorList>
            <person name="Spang A."/>
            <person name="Saw J.H."/>
            <person name="Jorgensen S.L."/>
            <person name="Zaremba-Niedzwiedzka K."/>
            <person name="Martijn J."/>
            <person name="Lind A.E."/>
            <person name="van Eijk R."/>
            <person name="Schleper C."/>
            <person name="Guy L."/>
            <person name="Ettema T.J."/>
        </authorList>
    </citation>
    <scope>NUCLEOTIDE SEQUENCE</scope>
</reference>
<gene>
    <name evidence="1" type="ORF">LCGC14_1891280</name>
</gene>
<accession>A0A0F9FZP1</accession>
<sequence>MDKGSTYRIVYKDQDYTKLISGRLLSEDSNLLEIDDIKLGRIWIGKSAIISIKAIGEDNGYKSRSS</sequence>